<dbReference type="EMBL" id="CP046915">
    <property type="protein sequence ID" value="QGZ64853.1"/>
    <property type="molecule type" value="Genomic_DNA"/>
</dbReference>
<sequence length="384" mass="41166">MEAMGADDRLPAAALIARLTANPQRFDLFQAISLLERATPWARPLGRGNGAGEAVRLSGHVSLTFEPSDVRGVRAQALPEGDADVARAPNPVADRNVNRNVDRPADANYAPRTTYTLSTPVLTLAGANAPLPMAFTELVLERRAQRDTATGDLLDIFNHRFLSFLYRSRKKHAPALNWRSPHASALAGTLDAASNLGLRAGVQGPRGARPWLRHAGLMSAAPRSMAGLTALLSDRLGVTVRGAQFVGGWREIDAADSLRLARTAAPRLGGPHGVAVLGRRTWDQASGICLEFPALSRERFEALLPGGADHALAAWLVRAYLQQDFDVQFVLHLAPQPRACEAGGAHAARLGWTTWLGAPRHPNHASAPVRFAMREAAVPAPTTL</sequence>
<dbReference type="OrthoDB" id="1523296at2"/>
<dbReference type="PANTHER" id="PTHR35564">
    <property type="match status" value="1"/>
</dbReference>
<evidence type="ECO:0000256" key="1">
    <source>
        <dbReference type="SAM" id="MobiDB-lite"/>
    </source>
</evidence>
<reference evidence="2 3" key="1">
    <citation type="submission" date="2019-12" db="EMBL/GenBank/DDBJ databases">
        <title>Paraburkholderia acidiphila 7Q-K02 sp. nov and Paraburkholderia acidisoli DHF22 sp. nov., two strains isolated from forest soil.</title>
        <authorList>
            <person name="Gao Z."/>
            <person name="Qiu L."/>
        </authorList>
    </citation>
    <scope>NUCLEOTIDE SEQUENCE [LARGE SCALE GENOMIC DNA]</scope>
    <source>
        <strain evidence="2 3">DHF22</strain>
    </source>
</reference>
<dbReference type="Pfam" id="PF06996">
    <property type="entry name" value="T6SS_TssG"/>
    <property type="match status" value="1"/>
</dbReference>
<accession>A0A7Z2JI59</accession>
<protein>
    <submittedName>
        <fullName evidence="2">Type VI secretion system baseplate subunit TssG</fullName>
    </submittedName>
</protein>
<dbReference type="Proteomes" id="UP000433577">
    <property type="component" value="Chromosome 3"/>
</dbReference>
<feature type="region of interest" description="Disordered" evidence="1">
    <location>
        <begin position="84"/>
        <end position="107"/>
    </location>
</feature>
<organism evidence="2 3">
    <name type="scientific">Paraburkholderia acidisoli</name>
    <dbReference type="NCBI Taxonomy" id="2571748"/>
    <lineage>
        <taxon>Bacteria</taxon>
        <taxon>Pseudomonadati</taxon>
        <taxon>Pseudomonadota</taxon>
        <taxon>Betaproteobacteria</taxon>
        <taxon>Burkholderiales</taxon>
        <taxon>Burkholderiaceae</taxon>
        <taxon>Paraburkholderia</taxon>
    </lineage>
</organism>
<proteinExistence type="predicted"/>
<evidence type="ECO:0000313" key="3">
    <source>
        <dbReference type="Proteomes" id="UP000433577"/>
    </source>
</evidence>
<dbReference type="InterPro" id="IPR010732">
    <property type="entry name" value="T6SS_TssG-like"/>
</dbReference>
<dbReference type="PANTHER" id="PTHR35564:SF4">
    <property type="entry name" value="CYTOPLASMIC PROTEIN"/>
    <property type="match status" value="1"/>
</dbReference>
<dbReference type="KEGG" id="pacs:FAZ98_23880"/>
<name>A0A7Z2JI59_9BURK</name>
<evidence type="ECO:0000313" key="2">
    <source>
        <dbReference type="EMBL" id="QGZ64853.1"/>
    </source>
</evidence>
<gene>
    <name evidence="2" type="primary">tssG</name>
    <name evidence="2" type="ORF">FAZ98_23880</name>
</gene>
<keyword evidence="3" id="KW-1185">Reference proteome</keyword>
<dbReference type="NCBIfam" id="TIGR03347">
    <property type="entry name" value="VI_chp_1"/>
    <property type="match status" value="1"/>
</dbReference>
<dbReference type="AlphaFoldDB" id="A0A7Z2JI59"/>
<dbReference type="RefSeq" id="WP_158954694.1">
    <property type="nucleotide sequence ID" value="NZ_CP046915.1"/>
</dbReference>
<feature type="compositionally biased region" description="Basic and acidic residues" evidence="1">
    <location>
        <begin position="96"/>
        <end position="105"/>
    </location>
</feature>